<dbReference type="Gene3D" id="1.10.10.60">
    <property type="entry name" value="Homeodomain-like"/>
    <property type="match status" value="1"/>
</dbReference>
<dbReference type="InterPro" id="IPR045745">
    <property type="entry name" value="HTH_58_Actinobacteria-type"/>
</dbReference>
<name>A0A133VJA0_9EURY</name>
<accession>A0A133VJA0</accession>
<dbReference type="EMBL" id="LHYG01000001">
    <property type="protein sequence ID" value="KXB06515.1"/>
    <property type="molecule type" value="Genomic_DNA"/>
</dbReference>
<gene>
    <name evidence="2" type="ORF">AKJ53_00160</name>
</gene>
<evidence type="ECO:0000313" key="2">
    <source>
        <dbReference type="EMBL" id="KXB06515.1"/>
    </source>
</evidence>
<evidence type="ECO:0000259" key="1">
    <source>
        <dbReference type="Pfam" id="PF19575"/>
    </source>
</evidence>
<dbReference type="InterPro" id="IPR013324">
    <property type="entry name" value="RNA_pol_sigma_r3/r4-like"/>
</dbReference>
<dbReference type="AlphaFoldDB" id="A0A133VJA0"/>
<proteinExistence type="predicted"/>
<sequence>MRSIEKRCDLDHKTQHVINIGFTTLHKQNRLLSPPSLSKNHFKANGREANGGGRFINKDVGEWVRRYLDGESLRDISREEGVSYETVRKHLKKAGVTMRSRNEAISLAWAKRSEKKPFTGCDEEKAYMMMFVVGDCSTWRFPSSIRVSGSTSHYAQIDLFQNLFNKYSCVSKSPKFSKKRKTYDYGLSCTLNPDSFGFLYPKPSTVAMWIQEDESKLYRGLEGYADAEGSIYLYRGGNRAYAAFVLHSGDYSVLEAFYKSLKNLDYDPCLNTKNYSEDFATLGFFAGNALPILRKLEFRHREKVAAKKLVLELHGEKWSKAKPEYRAFRNNVKRNGRQCNEKARRDYILRHGQPHPQDPNQITPNIINDLLDLCGLNRNYSDTR</sequence>
<feature type="domain" description="Helix-turn-helix" evidence="1">
    <location>
        <begin position="63"/>
        <end position="102"/>
    </location>
</feature>
<evidence type="ECO:0000313" key="3">
    <source>
        <dbReference type="Proteomes" id="UP000070491"/>
    </source>
</evidence>
<keyword evidence="3" id="KW-1185">Reference proteome</keyword>
<reference evidence="2 3" key="1">
    <citation type="journal article" date="2016" name="Sci. Rep.">
        <title>Metabolic traits of an uncultured archaeal lineage -MSBL1- from brine pools of the Red Sea.</title>
        <authorList>
            <person name="Mwirichia R."/>
            <person name="Alam I."/>
            <person name="Rashid M."/>
            <person name="Vinu M."/>
            <person name="Ba-Alawi W."/>
            <person name="Anthony Kamau A."/>
            <person name="Kamanda Ngugi D."/>
            <person name="Goker M."/>
            <person name="Klenk H.P."/>
            <person name="Bajic V."/>
            <person name="Stingl U."/>
        </authorList>
    </citation>
    <scope>NUCLEOTIDE SEQUENCE [LARGE SCALE GENOMIC DNA]</scope>
    <source>
        <strain evidence="2">SCGC-AAA382F02</strain>
    </source>
</reference>
<protein>
    <recommendedName>
        <fullName evidence="1">Helix-turn-helix domain-containing protein</fullName>
    </recommendedName>
</protein>
<dbReference type="Proteomes" id="UP000070491">
    <property type="component" value="Unassembled WGS sequence"/>
</dbReference>
<comment type="caution">
    <text evidence="2">The sequence shown here is derived from an EMBL/GenBank/DDBJ whole genome shotgun (WGS) entry which is preliminary data.</text>
</comment>
<organism evidence="2 3">
    <name type="scientific">candidate division MSBL1 archaeon SCGC-AAA382F02</name>
    <dbReference type="NCBI Taxonomy" id="1698282"/>
    <lineage>
        <taxon>Archaea</taxon>
        <taxon>Methanobacteriati</taxon>
        <taxon>Methanobacteriota</taxon>
        <taxon>candidate division MSBL1</taxon>
    </lineage>
</organism>
<dbReference type="Pfam" id="PF19575">
    <property type="entry name" value="HTH_58"/>
    <property type="match status" value="1"/>
</dbReference>
<dbReference type="SUPFAM" id="SSF88659">
    <property type="entry name" value="Sigma3 and sigma4 domains of RNA polymerase sigma factors"/>
    <property type="match status" value="1"/>
</dbReference>